<gene>
    <name evidence="2" type="ORF">SKAU_G00004420</name>
</gene>
<name>A0A9Q1JCX3_SYNKA</name>
<feature type="region of interest" description="Disordered" evidence="1">
    <location>
        <begin position="1"/>
        <end position="38"/>
    </location>
</feature>
<feature type="region of interest" description="Disordered" evidence="1">
    <location>
        <begin position="55"/>
        <end position="99"/>
    </location>
</feature>
<dbReference type="Proteomes" id="UP001152622">
    <property type="component" value="Chromosome 1"/>
</dbReference>
<evidence type="ECO:0000313" key="3">
    <source>
        <dbReference type="Proteomes" id="UP001152622"/>
    </source>
</evidence>
<accession>A0A9Q1JCX3</accession>
<reference evidence="2" key="1">
    <citation type="journal article" date="2023" name="Science">
        <title>Genome structures resolve the early diversification of teleost fishes.</title>
        <authorList>
            <person name="Parey E."/>
            <person name="Louis A."/>
            <person name="Montfort J."/>
            <person name="Bouchez O."/>
            <person name="Roques C."/>
            <person name="Iampietro C."/>
            <person name="Lluch J."/>
            <person name="Castinel A."/>
            <person name="Donnadieu C."/>
            <person name="Desvignes T."/>
            <person name="Floi Bucao C."/>
            <person name="Jouanno E."/>
            <person name="Wen M."/>
            <person name="Mejri S."/>
            <person name="Dirks R."/>
            <person name="Jansen H."/>
            <person name="Henkel C."/>
            <person name="Chen W.J."/>
            <person name="Zahm M."/>
            <person name="Cabau C."/>
            <person name="Klopp C."/>
            <person name="Thompson A.W."/>
            <person name="Robinson-Rechavi M."/>
            <person name="Braasch I."/>
            <person name="Lecointre G."/>
            <person name="Bobe J."/>
            <person name="Postlethwait J.H."/>
            <person name="Berthelot C."/>
            <person name="Roest Crollius H."/>
            <person name="Guiguen Y."/>
        </authorList>
    </citation>
    <scope>NUCLEOTIDE SEQUENCE</scope>
    <source>
        <strain evidence="2">WJC10195</strain>
    </source>
</reference>
<keyword evidence="3" id="KW-1185">Reference proteome</keyword>
<dbReference type="AlphaFoldDB" id="A0A9Q1JCX3"/>
<evidence type="ECO:0000256" key="1">
    <source>
        <dbReference type="SAM" id="MobiDB-lite"/>
    </source>
</evidence>
<sequence length="99" mass="10257">MGSQGRIAQGDGPVDEVANRISSHDHTGGGRQGRGGVPAFRGTARLISVLFSPTAESKPICSLPSPIGPEQPVTLAPDCRPQGHPRGAEQGPVQRLATR</sequence>
<protein>
    <submittedName>
        <fullName evidence="2">Uncharacterized protein</fullName>
    </submittedName>
</protein>
<comment type="caution">
    <text evidence="2">The sequence shown here is derived from an EMBL/GenBank/DDBJ whole genome shotgun (WGS) entry which is preliminary data.</text>
</comment>
<proteinExistence type="predicted"/>
<organism evidence="2 3">
    <name type="scientific">Synaphobranchus kaupii</name>
    <name type="common">Kaup's arrowtooth eel</name>
    <dbReference type="NCBI Taxonomy" id="118154"/>
    <lineage>
        <taxon>Eukaryota</taxon>
        <taxon>Metazoa</taxon>
        <taxon>Chordata</taxon>
        <taxon>Craniata</taxon>
        <taxon>Vertebrata</taxon>
        <taxon>Euteleostomi</taxon>
        <taxon>Actinopterygii</taxon>
        <taxon>Neopterygii</taxon>
        <taxon>Teleostei</taxon>
        <taxon>Anguilliformes</taxon>
        <taxon>Synaphobranchidae</taxon>
        <taxon>Synaphobranchus</taxon>
    </lineage>
</organism>
<dbReference type="EMBL" id="JAINUF010000001">
    <property type="protein sequence ID" value="KAJ8379664.1"/>
    <property type="molecule type" value="Genomic_DNA"/>
</dbReference>
<evidence type="ECO:0000313" key="2">
    <source>
        <dbReference type="EMBL" id="KAJ8379664.1"/>
    </source>
</evidence>